<evidence type="ECO:0000256" key="5">
    <source>
        <dbReference type="PIRSR" id="PIRSR602129-50"/>
    </source>
</evidence>
<comment type="similarity">
    <text evidence="2">Belongs to the group II decarboxylase family.</text>
</comment>
<evidence type="ECO:0000256" key="6">
    <source>
        <dbReference type="SAM" id="MobiDB-lite"/>
    </source>
</evidence>
<dbReference type="PANTHER" id="PTHR11999:SF59">
    <property type="entry name" value="AROMATIC-L-AMINO-ACID DECARBOXYLASE-RELATED"/>
    <property type="match status" value="1"/>
</dbReference>
<evidence type="ECO:0000256" key="1">
    <source>
        <dbReference type="ARBA" id="ARBA00001933"/>
    </source>
</evidence>
<dbReference type="GO" id="GO:0016831">
    <property type="term" value="F:carboxy-lyase activity"/>
    <property type="evidence" value="ECO:0000318"/>
    <property type="project" value="GO_Central"/>
</dbReference>
<dbReference type="Pfam" id="PF00282">
    <property type="entry name" value="Pyridoxal_deC"/>
    <property type="match status" value="1"/>
</dbReference>
<dbReference type="EMBL" id="HE600986">
    <property type="protein sequence ID" value="CAP26202.2"/>
    <property type="molecule type" value="Genomic_DNA"/>
</dbReference>
<keyword evidence="4" id="KW-0456">Lyase</keyword>
<name>A8X0P2_CAEBR</name>
<dbReference type="Gene3D" id="1.20.1340.10">
    <property type="entry name" value="dopa decarboxylase, N-terminal domain"/>
    <property type="match status" value="1"/>
</dbReference>
<feature type="region of interest" description="Disordered" evidence="6">
    <location>
        <begin position="902"/>
        <end position="933"/>
    </location>
</feature>
<feature type="modified residue" description="N6-(pyridoxal phosphate)lysine" evidence="5">
    <location>
        <position position="664"/>
    </location>
</feature>
<dbReference type="GO" id="GO:0019752">
    <property type="term" value="P:carboxylic acid metabolic process"/>
    <property type="evidence" value="ECO:0007669"/>
    <property type="project" value="InterPro"/>
</dbReference>
<sequence length="933" mass="105158">MSEEIASEVPATEKVESVTDFDQATTDSSRQCGRLKHAAAFSLFRDLHINESLHRKHARSDYKVYDLNNRVIFYVVNTSAMPITKDGPFCLKVMNKDKKVLAVAKFIRNEPKQSYKQTGLASLFGCCSDIEDKMEVLDENGMVIAKSFLHHDQFRGIEIAIKDLSGQVLIRIRGSRDQKDAFSVVGPDNRFLGEIRQKIISSGNSTDNYKGVACWFSPETELNIKVFFMAAAFLIVRLNGNSETEIDYFSEVTSRQAPFHTPEADYLNPIIKTPPYHDRVPKIRKVAAKTKKKKGKVSKSSKESSRQSETKRETLMMPEIHHTRHFDPIGGEEQGFAKKEKAEDFKPTEPAAKEEVDVNGMTRDQFKKAAVKVVEYLMKQDENIRTARCSPALKPGYLKALLPTKAPTKAEDIDDILEDYHKLIVPGLSHSSHPNFHSFYPAGNPFHCLLADLLGGHIGDAGFYWTSNPALTELEVIMMDWLGEMMALPKEFLLFPEGSRGGGCMQRSDTESNFLVLIAARTEMIQRMKQRDRRLRSSDILARLVAYTSSDARRSIKKAAEVAMVKMRVLPTDENFILRGDTLHAAMVADIEKGLIPFFVGANFGTSGPCSFDHLHELGPVCRDHGTWLHVDAAYAGTALICPETRGLMRGIDWADSFCTTPSKLILAVCDVCCLWVRDRHKLQLASLENHPDLPFKGLPTSQRVGALKIWFMIRSFGVENLQNQIREHIKLGQLMTKMLQKDSKFEVCNKVVMGLICFRVKANDMFNKAFLYRCNETGKISLASCILQNKFVIRMCINSPRCSEEDLDATYKLICNEYDILQPFQNRIEVMNEAELEEFIRAPAKVHSSAEVSRRFPVLNPLEPYRSLSQITSRIQSSECLGTLFFQSHHFHCFFPDAPVKTPKSPQPTASSPSNGPPTRTPAPDNSEKSDQ</sequence>
<keyword evidence="8" id="KW-1185">Reference proteome</keyword>
<feature type="region of interest" description="Disordered" evidence="6">
    <location>
        <begin position="287"/>
        <end position="316"/>
    </location>
</feature>
<reference evidence="7 8" key="2">
    <citation type="journal article" date="2011" name="PLoS Genet.">
        <title>Caenorhabditis briggsae recombinant inbred line genotypes reveal inter-strain incompatibility and the evolution of recombination.</title>
        <authorList>
            <person name="Ross J.A."/>
            <person name="Koboldt D.C."/>
            <person name="Staisch J.E."/>
            <person name="Chamberlin H.M."/>
            <person name="Gupta B.P."/>
            <person name="Miller R.D."/>
            <person name="Baird S.E."/>
            <person name="Haag E.S."/>
        </authorList>
    </citation>
    <scope>NUCLEOTIDE SEQUENCE [LARGE SCALE GENOMIC DNA]</scope>
    <source>
        <strain evidence="7 8">AF16</strain>
    </source>
</reference>
<dbReference type="STRING" id="6238.A8X0P2"/>
<dbReference type="GO" id="GO:0030170">
    <property type="term" value="F:pyridoxal phosphate binding"/>
    <property type="evidence" value="ECO:0007669"/>
    <property type="project" value="InterPro"/>
</dbReference>
<feature type="compositionally biased region" description="Basic and acidic residues" evidence="6">
    <location>
        <begin position="300"/>
        <end position="316"/>
    </location>
</feature>
<dbReference type="InterPro" id="IPR015421">
    <property type="entry name" value="PyrdxlP-dep_Trfase_major"/>
</dbReference>
<evidence type="ECO:0000256" key="3">
    <source>
        <dbReference type="ARBA" id="ARBA00022898"/>
    </source>
</evidence>
<dbReference type="InterPro" id="IPR010977">
    <property type="entry name" value="Aromatic_deC"/>
</dbReference>
<feature type="compositionally biased region" description="Basic residues" evidence="6">
    <location>
        <begin position="287"/>
        <end position="299"/>
    </location>
</feature>
<dbReference type="WormBase" id="CBG06198">
    <property type="protein sequence ID" value="CBP41200"/>
    <property type="gene ID" value="WBGene00028506"/>
    <property type="gene designation" value="Cbr-hdl-1"/>
</dbReference>
<dbReference type="SUPFAM" id="SSF53383">
    <property type="entry name" value="PLP-dependent transferases"/>
    <property type="match status" value="1"/>
</dbReference>
<dbReference type="Proteomes" id="UP000008549">
    <property type="component" value="Unassembled WGS sequence"/>
</dbReference>
<dbReference type="Gene3D" id="3.40.640.10">
    <property type="entry name" value="Type I PLP-dependent aspartate aminotransferase-like (Major domain)"/>
    <property type="match status" value="1"/>
</dbReference>
<dbReference type="Gene3D" id="3.90.1150.10">
    <property type="entry name" value="Aspartate Aminotransferase, domain 1"/>
    <property type="match status" value="1"/>
</dbReference>
<evidence type="ECO:0000256" key="4">
    <source>
        <dbReference type="ARBA" id="ARBA00023239"/>
    </source>
</evidence>
<accession>A8X0P2</accession>
<dbReference type="InterPro" id="IPR015424">
    <property type="entry name" value="PyrdxlP-dep_Trfase"/>
</dbReference>
<dbReference type="AlphaFoldDB" id="A8X0P2"/>
<evidence type="ECO:0000313" key="7">
    <source>
        <dbReference type="EMBL" id="CAP26202.2"/>
    </source>
</evidence>
<dbReference type="InterPro" id="IPR015422">
    <property type="entry name" value="PyrdxlP-dep_Trfase_small"/>
</dbReference>
<dbReference type="PRINTS" id="PR00800">
    <property type="entry name" value="YHDCRBOXLASE"/>
</dbReference>
<proteinExistence type="inferred from homology"/>
<keyword evidence="3 5" id="KW-0663">Pyridoxal phosphate</keyword>
<evidence type="ECO:0000313" key="8">
    <source>
        <dbReference type="Proteomes" id="UP000008549"/>
    </source>
</evidence>
<gene>
    <name evidence="9" type="primary">hdl-1</name>
    <name evidence="7" type="synonym">Cbr-hdl-1</name>
    <name evidence="9" type="ORF">CBG06198</name>
    <name evidence="7" type="ORF">CBG_06198</name>
</gene>
<dbReference type="GO" id="GO:0005737">
    <property type="term" value="C:cytoplasm"/>
    <property type="evidence" value="ECO:0000318"/>
    <property type="project" value="GO_Central"/>
</dbReference>
<protein>
    <submittedName>
        <fullName evidence="7">Protein CBR-HDL-1</fullName>
    </submittedName>
</protein>
<reference evidence="7 8" key="1">
    <citation type="journal article" date="2003" name="PLoS Biol.">
        <title>The genome sequence of Caenorhabditis briggsae: a platform for comparative genomics.</title>
        <authorList>
            <person name="Stein L.D."/>
            <person name="Bao Z."/>
            <person name="Blasiar D."/>
            <person name="Blumenthal T."/>
            <person name="Brent M.R."/>
            <person name="Chen N."/>
            <person name="Chinwalla A."/>
            <person name="Clarke L."/>
            <person name="Clee C."/>
            <person name="Coghlan A."/>
            <person name="Coulson A."/>
            <person name="D'Eustachio P."/>
            <person name="Fitch D.H."/>
            <person name="Fulton L.A."/>
            <person name="Fulton R.E."/>
            <person name="Griffiths-Jones S."/>
            <person name="Harris T.W."/>
            <person name="Hillier L.W."/>
            <person name="Kamath R."/>
            <person name="Kuwabara P.E."/>
            <person name="Mardis E.R."/>
            <person name="Marra M.A."/>
            <person name="Miner T.L."/>
            <person name="Minx P."/>
            <person name="Mullikin J.C."/>
            <person name="Plumb R.W."/>
            <person name="Rogers J."/>
            <person name="Schein J.E."/>
            <person name="Sohrmann M."/>
            <person name="Spieth J."/>
            <person name="Stajich J.E."/>
            <person name="Wei C."/>
            <person name="Willey D."/>
            <person name="Wilson R.K."/>
            <person name="Durbin R."/>
            <person name="Waterston R.H."/>
        </authorList>
    </citation>
    <scope>NUCLEOTIDE SEQUENCE [LARGE SCALE GENOMIC DNA]</scope>
    <source>
        <strain evidence="7 8">AF16</strain>
    </source>
</reference>
<dbReference type="eggNOG" id="KOG0628">
    <property type="taxonomic scope" value="Eukaryota"/>
</dbReference>
<evidence type="ECO:0000313" key="9">
    <source>
        <dbReference type="WormBase" id="CBG06198"/>
    </source>
</evidence>
<dbReference type="InterPro" id="IPR002129">
    <property type="entry name" value="PyrdxlP-dep_de-COase"/>
</dbReference>
<dbReference type="HOGENOM" id="CLU_014028_0_0_1"/>
<dbReference type="GO" id="GO:0006520">
    <property type="term" value="P:amino acid metabolic process"/>
    <property type="evidence" value="ECO:0007669"/>
    <property type="project" value="InterPro"/>
</dbReference>
<dbReference type="FunCoup" id="A8X0P2">
    <property type="interactions" value="161"/>
</dbReference>
<feature type="region of interest" description="Disordered" evidence="6">
    <location>
        <begin position="1"/>
        <end position="22"/>
    </location>
</feature>
<evidence type="ECO:0000256" key="2">
    <source>
        <dbReference type="ARBA" id="ARBA00009533"/>
    </source>
</evidence>
<dbReference type="InParanoid" id="A8X0P2"/>
<dbReference type="PANTHER" id="PTHR11999">
    <property type="entry name" value="GROUP II PYRIDOXAL-5-PHOSPHATE DECARBOXYLASE"/>
    <property type="match status" value="1"/>
</dbReference>
<comment type="cofactor">
    <cofactor evidence="1 5">
        <name>pyridoxal 5'-phosphate</name>
        <dbReference type="ChEBI" id="CHEBI:597326"/>
    </cofactor>
</comment>
<dbReference type="OMA" id="KGVACWF"/>
<organism evidence="7 8">
    <name type="scientific">Caenorhabditis briggsae</name>
    <dbReference type="NCBI Taxonomy" id="6238"/>
    <lineage>
        <taxon>Eukaryota</taxon>
        <taxon>Metazoa</taxon>
        <taxon>Ecdysozoa</taxon>
        <taxon>Nematoda</taxon>
        <taxon>Chromadorea</taxon>
        <taxon>Rhabditida</taxon>
        <taxon>Rhabditina</taxon>
        <taxon>Rhabditomorpha</taxon>
        <taxon>Rhabditoidea</taxon>
        <taxon>Rhabditidae</taxon>
        <taxon>Peloderinae</taxon>
        <taxon>Caenorhabditis</taxon>
    </lineage>
</organism>